<name>A0A8X6J493_TRICU</name>
<sequence>MLRDDSIRGALQPPYSRPYRILQCIGKVFLLRFGTKKVRVSVDRIKPAYVLADDPSSSGLRHLVLRDSL</sequence>
<reference evidence="1" key="1">
    <citation type="submission" date="2020-07" db="EMBL/GenBank/DDBJ databases">
        <title>Multicomponent nature underlies the extraordinary mechanical properties of spider dragline silk.</title>
        <authorList>
            <person name="Kono N."/>
            <person name="Nakamura H."/>
            <person name="Mori M."/>
            <person name="Yoshida Y."/>
            <person name="Ohtoshi R."/>
            <person name="Malay A.D."/>
            <person name="Moran D.A.P."/>
            <person name="Tomita M."/>
            <person name="Numata K."/>
            <person name="Arakawa K."/>
        </authorList>
    </citation>
    <scope>NUCLEOTIDE SEQUENCE</scope>
</reference>
<proteinExistence type="predicted"/>
<protein>
    <submittedName>
        <fullName evidence="1">Uncharacterized protein</fullName>
    </submittedName>
</protein>
<dbReference type="EMBL" id="BMAO01027752">
    <property type="protein sequence ID" value="GFR19425.1"/>
    <property type="molecule type" value="Genomic_DNA"/>
</dbReference>
<keyword evidence="2" id="KW-1185">Reference proteome</keyword>
<dbReference type="Proteomes" id="UP000887116">
    <property type="component" value="Unassembled WGS sequence"/>
</dbReference>
<dbReference type="OrthoDB" id="6495421at2759"/>
<comment type="caution">
    <text evidence="1">The sequence shown here is derived from an EMBL/GenBank/DDBJ whole genome shotgun (WGS) entry which is preliminary data.</text>
</comment>
<gene>
    <name evidence="1" type="ORF">TNCT_1001</name>
</gene>
<evidence type="ECO:0000313" key="1">
    <source>
        <dbReference type="EMBL" id="GFR19425.1"/>
    </source>
</evidence>
<organism evidence="1 2">
    <name type="scientific">Trichonephila clavata</name>
    <name type="common">Joro spider</name>
    <name type="synonym">Nephila clavata</name>
    <dbReference type="NCBI Taxonomy" id="2740835"/>
    <lineage>
        <taxon>Eukaryota</taxon>
        <taxon>Metazoa</taxon>
        <taxon>Ecdysozoa</taxon>
        <taxon>Arthropoda</taxon>
        <taxon>Chelicerata</taxon>
        <taxon>Arachnida</taxon>
        <taxon>Araneae</taxon>
        <taxon>Araneomorphae</taxon>
        <taxon>Entelegynae</taxon>
        <taxon>Araneoidea</taxon>
        <taxon>Nephilidae</taxon>
        <taxon>Trichonephila</taxon>
    </lineage>
</organism>
<accession>A0A8X6J493</accession>
<dbReference type="AlphaFoldDB" id="A0A8X6J493"/>
<evidence type="ECO:0000313" key="2">
    <source>
        <dbReference type="Proteomes" id="UP000887116"/>
    </source>
</evidence>